<evidence type="ECO:0000256" key="3">
    <source>
        <dbReference type="ARBA" id="ARBA00022606"/>
    </source>
</evidence>
<comment type="similarity">
    <text evidence="10">Belongs to the insect chemoreceptor superfamily. Heteromeric odorant receptor channel (TC 1.A.69) family.</text>
</comment>
<dbReference type="PANTHER" id="PTHR21137">
    <property type="entry name" value="ODORANT RECEPTOR"/>
    <property type="match status" value="1"/>
</dbReference>
<feature type="transmembrane region" description="Helical" evidence="10">
    <location>
        <begin position="269"/>
        <end position="287"/>
    </location>
</feature>
<keyword evidence="3 10" id="KW-0716">Sensory transduction</keyword>
<evidence type="ECO:0000256" key="7">
    <source>
        <dbReference type="ARBA" id="ARBA00023136"/>
    </source>
</evidence>
<evidence type="ECO:0000256" key="2">
    <source>
        <dbReference type="ARBA" id="ARBA00022475"/>
    </source>
</evidence>
<organism evidence="11 12">
    <name type="scientific">Stomoxys calcitrans</name>
    <name type="common">Stable fly</name>
    <name type="synonym">Conops calcitrans</name>
    <dbReference type="NCBI Taxonomy" id="35570"/>
    <lineage>
        <taxon>Eukaryota</taxon>
        <taxon>Metazoa</taxon>
        <taxon>Ecdysozoa</taxon>
        <taxon>Arthropoda</taxon>
        <taxon>Hexapoda</taxon>
        <taxon>Insecta</taxon>
        <taxon>Pterygota</taxon>
        <taxon>Neoptera</taxon>
        <taxon>Endopterygota</taxon>
        <taxon>Diptera</taxon>
        <taxon>Brachycera</taxon>
        <taxon>Muscomorpha</taxon>
        <taxon>Muscoidea</taxon>
        <taxon>Muscidae</taxon>
        <taxon>Stomoxys</taxon>
    </lineage>
</organism>
<keyword evidence="12" id="KW-1185">Reference proteome</keyword>
<evidence type="ECO:0000256" key="10">
    <source>
        <dbReference type="RuleBase" id="RU351113"/>
    </source>
</evidence>
<protein>
    <recommendedName>
        <fullName evidence="10">Odorant receptor</fullName>
    </recommendedName>
</protein>
<evidence type="ECO:0000313" key="12">
    <source>
        <dbReference type="Proteomes" id="UP000095300"/>
    </source>
</evidence>
<feature type="transmembrane region" description="Helical" evidence="10">
    <location>
        <begin position="68"/>
        <end position="90"/>
    </location>
</feature>
<comment type="subcellular location">
    <subcellularLocation>
        <location evidence="1 10">Cell membrane</location>
        <topology evidence="1 10">Multi-pass membrane protein</topology>
    </subcellularLocation>
</comment>
<dbReference type="AlphaFoldDB" id="A0A1I8QEH0"/>
<dbReference type="VEuPathDB" id="VectorBase:SCAU016393"/>
<evidence type="ECO:0000256" key="9">
    <source>
        <dbReference type="ARBA" id="ARBA00023224"/>
    </source>
</evidence>
<dbReference type="GO" id="GO:0005886">
    <property type="term" value="C:plasma membrane"/>
    <property type="evidence" value="ECO:0007669"/>
    <property type="project" value="UniProtKB-SubCell"/>
</dbReference>
<dbReference type="GO" id="GO:0007165">
    <property type="term" value="P:signal transduction"/>
    <property type="evidence" value="ECO:0007669"/>
    <property type="project" value="UniProtKB-KW"/>
</dbReference>
<dbReference type="EnsemblMetazoa" id="SCAU016393-RA">
    <property type="protein sequence ID" value="SCAU016393-PA"/>
    <property type="gene ID" value="SCAU016393"/>
</dbReference>
<dbReference type="PANTHER" id="PTHR21137:SF35">
    <property type="entry name" value="ODORANT RECEPTOR 19A-RELATED"/>
    <property type="match status" value="1"/>
</dbReference>
<accession>A0A1I8QEH0</accession>
<sequence length="391" mass="45452">MSAERQNLNWLSVQYRSFMILGLDIGATRREDFIKSLRKLLFYTICMVTMQYGFINFVIHSITNIDSITSSLSMFNQGVLLLFKGTMIIYKRASMLDLIWNLNYLAKKASEEEYGLWVSENRRGELIAKAYLYACWISMTCVAIIPWIFVVYEWFQGLEMHLNLPFELMFPYDDGGWLASMANYVLTMLHIRGLANTSIGIDTLFGWYIHAIVGHFRILRYKIKKAALRIDLHEDHSQFVQDIGDFVEYHKKVLQYVEDLNRLYGAMSWAEITMSCLQLCFLLYSLANDPNFASIPFHFVASASITLQLTIYCIGGEKIKNENDMLCDEIYMAMPWEKMNPSEKKLILIPLIRAQKQTLLKGLFFYLNQSLLVFIFKNAFSFITLLGAMKE</sequence>
<evidence type="ECO:0000256" key="4">
    <source>
        <dbReference type="ARBA" id="ARBA00022692"/>
    </source>
</evidence>
<evidence type="ECO:0000313" key="11">
    <source>
        <dbReference type="EnsemblMetazoa" id="SCAU016393-PA"/>
    </source>
</evidence>
<reference evidence="11" key="1">
    <citation type="submission" date="2020-05" db="UniProtKB">
        <authorList>
            <consortium name="EnsemblMetazoa"/>
        </authorList>
    </citation>
    <scope>IDENTIFICATION</scope>
    <source>
        <strain evidence="11">USDA</strain>
    </source>
</reference>
<evidence type="ECO:0000256" key="5">
    <source>
        <dbReference type="ARBA" id="ARBA00022725"/>
    </source>
</evidence>
<dbReference type="Proteomes" id="UP000095300">
    <property type="component" value="Unassembled WGS sequence"/>
</dbReference>
<name>A0A1I8QEH0_STOCA</name>
<keyword evidence="2" id="KW-1003">Cell membrane</keyword>
<keyword evidence="6 10" id="KW-1133">Transmembrane helix</keyword>
<evidence type="ECO:0000256" key="1">
    <source>
        <dbReference type="ARBA" id="ARBA00004651"/>
    </source>
</evidence>
<proteinExistence type="inferred from homology"/>
<comment type="caution">
    <text evidence="10">Lacks conserved residue(s) required for the propagation of feature annotation.</text>
</comment>
<dbReference type="GO" id="GO:0004984">
    <property type="term" value="F:olfactory receptor activity"/>
    <property type="evidence" value="ECO:0007669"/>
    <property type="project" value="InterPro"/>
</dbReference>
<evidence type="ECO:0000256" key="8">
    <source>
        <dbReference type="ARBA" id="ARBA00023170"/>
    </source>
</evidence>
<evidence type="ECO:0000256" key="6">
    <source>
        <dbReference type="ARBA" id="ARBA00022989"/>
    </source>
</evidence>
<feature type="transmembrane region" description="Helical" evidence="10">
    <location>
        <begin position="130"/>
        <end position="155"/>
    </location>
</feature>
<dbReference type="OrthoDB" id="8185860at2759"/>
<dbReference type="Pfam" id="PF02949">
    <property type="entry name" value="7tm_6"/>
    <property type="match status" value="1"/>
</dbReference>
<keyword evidence="7 10" id="KW-0472">Membrane</keyword>
<feature type="transmembrane region" description="Helical" evidence="10">
    <location>
        <begin position="293"/>
        <end position="315"/>
    </location>
</feature>
<gene>
    <name evidence="11" type="primary">106091451</name>
</gene>
<keyword evidence="9 10" id="KW-0807">Transducer</keyword>
<keyword evidence="8 10" id="KW-0675">Receptor</keyword>
<keyword evidence="5 10" id="KW-0552">Olfaction</keyword>
<dbReference type="GO" id="GO:0005549">
    <property type="term" value="F:odorant binding"/>
    <property type="evidence" value="ECO:0007669"/>
    <property type="project" value="InterPro"/>
</dbReference>
<keyword evidence="4 10" id="KW-0812">Transmembrane</keyword>
<dbReference type="InterPro" id="IPR004117">
    <property type="entry name" value="7tm6_olfct_rcpt"/>
</dbReference>
<feature type="transmembrane region" description="Helical" evidence="10">
    <location>
        <begin position="40"/>
        <end position="62"/>
    </location>
</feature>
<feature type="transmembrane region" description="Helical" evidence="10">
    <location>
        <begin position="363"/>
        <end position="389"/>
    </location>
</feature>